<dbReference type="InterPro" id="IPR036866">
    <property type="entry name" value="RibonucZ/Hydroxyglut_hydro"/>
</dbReference>
<gene>
    <name evidence="2" type="ORF">GCM10022236_44650</name>
</gene>
<dbReference type="Gene3D" id="3.60.15.10">
    <property type="entry name" value="Ribonuclease Z/Hydroxyacylglutathione hydrolase-like"/>
    <property type="match status" value="1"/>
</dbReference>
<evidence type="ECO:0000313" key="2">
    <source>
        <dbReference type="EMBL" id="GAA3637210.1"/>
    </source>
</evidence>
<evidence type="ECO:0000259" key="1">
    <source>
        <dbReference type="SMART" id="SM00849"/>
    </source>
</evidence>
<dbReference type="SUPFAM" id="SSF56281">
    <property type="entry name" value="Metallo-hydrolase/oxidoreductase"/>
    <property type="match status" value="1"/>
</dbReference>
<keyword evidence="3" id="KW-1185">Reference proteome</keyword>
<sequence>MADRIIDDISLVRAANPGPMTLTGTNTYIVGAAEQRPVVVDPGPLDEAHLTAIVDACPRGAGTIVLTHWHHDHSEAAADLAARLGCPVRAVDERYRLGELGLADGDSIDAGSCTVDVIATPGHTADSVCLLVRTPGGAWLLTGDTVLGTGTSVIMHPDGHLGSYLDSIDRLTAVVAAEKVERLLPGHGPVVDDPAGWLAFYRQHRRERLEQVREALAAGDTTAAEVVARVYADVDRSVWPAAERSVAAQLQFLAETAS</sequence>
<dbReference type="InterPro" id="IPR036388">
    <property type="entry name" value="WH-like_DNA-bd_sf"/>
</dbReference>
<dbReference type="PANTHER" id="PTHR23131">
    <property type="entry name" value="ENDORIBONUCLEASE LACTB2"/>
    <property type="match status" value="1"/>
</dbReference>
<dbReference type="Gene3D" id="1.10.10.10">
    <property type="entry name" value="Winged helix-like DNA-binding domain superfamily/Winged helix DNA-binding domain"/>
    <property type="match status" value="1"/>
</dbReference>
<dbReference type="PANTHER" id="PTHR23131:SF0">
    <property type="entry name" value="ENDORIBONUCLEASE LACTB2"/>
    <property type="match status" value="1"/>
</dbReference>
<dbReference type="Pfam" id="PF00753">
    <property type="entry name" value="Lactamase_B"/>
    <property type="match status" value="1"/>
</dbReference>
<protein>
    <submittedName>
        <fullName evidence="2">MBL fold metallo-hydrolase</fullName>
    </submittedName>
</protein>
<dbReference type="CDD" id="cd16278">
    <property type="entry name" value="metallo-hydrolase-like_MBL-fold"/>
    <property type="match status" value="1"/>
</dbReference>
<dbReference type="InterPro" id="IPR001279">
    <property type="entry name" value="Metallo-B-lactamas"/>
</dbReference>
<dbReference type="Pfam" id="PF17778">
    <property type="entry name" value="WHD_BLACT"/>
    <property type="match status" value="1"/>
</dbReference>
<dbReference type="Proteomes" id="UP001501490">
    <property type="component" value="Unassembled WGS sequence"/>
</dbReference>
<organism evidence="2 3">
    <name type="scientific">Microlunatus ginsengisoli</name>
    <dbReference type="NCBI Taxonomy" id="363863"/>
    <lineage>
        <taxon>Bacteria</taxon>
        <taxon>Bacillati</taxon>
        <taxon>Actinomycetota</taxon>
        <taxon>Actinomycetes</taxon>
        <taxon>Propionibacteriales</taxon>
        <taxon>Propionibacteriaceae</taxon>
        <taxon>Microlunatus</taxon>
    </lineage>
</organism>
<dbReference type="InterPro" id="IPR050662">
    <property type="entry name" value="Sec-metab_biosynth-thioest"/>
</dbReference>
<dbReference type="RefSeq" id="WP_344808752.1">
    <property type="nucleotide sequence ID" value="NZ_BAABAB010000044.1"/>
</dbReference>
<evidence type="ECO:0000313" key="3">
    <source>
        <dbReference type="Proteomes" id="UP001501490"/>
    </source>
</evidence>
<dbReference type="InterPro" id="IPR041516">
    <property type="entry name" value="LACTB2_WH"/>
</dbReference>
<dbReference type="SMART" id="SM00849">
    <property type="entry name" value="Lactamase_B"/>
    <property type="match status" value="1"/>
</dbReference>
<comment type="caution">
    <text evidence="2">The sequence shown here is derived from an EMBL/GenBank/DDBJ whole genome shotgun (WGS) entry which is preliminary data.</text>
</comment>
<dbReference type="EMBL" id="BAABAB010000044">
    <property type="protein sequence ID" value="GAA3637210.1"/>
    <property type="molecule type" value="Genomic_DNA"/>
</dbReference>
<proteinExistence type="predicted"/>
<name>A0ABP7AQE3_9ACTN</name>
<accession>A0ABP7AQE3</accession>
<reference evidence="3" key="1">
    <citation type="journal article" date="2019" name="Int. J. Syst. Evol. Microbiol.">
        <title>The Global Catalogue of Microorganisms (GCM) 10K type strain sequencing project: providing services to taxonomists for standard genome sequencing and annotation.</title>
        <authorList>
            <consortium name="The Broad Institute Genomics Platform"/>
            <consortium name="The Broad Institute Genome Sequencing Center for Infectious Disease"/>
            <person name="Wu L."/>
            <person name="Ma J."/>
        </authorList>
    </citation>
    <scope>NUCLEOTIDE SEQUENCE [LARGE SCALE GENOMIC DNA]</scope>
    <source>
        <strain evidence="3">JCM 16929</strain>
    </source>
</reference>
<feature type="domain" description="Metallo-beta-lactamase" evidence="1">
    <location>
        <begin position="24"/>
        <end position="187"/>
    </location>
</feature>